<dbReference type="SUPFAM" id="SSF54211">
    <property type="entry name" value="Ribosomal protein S5 domain 2-like"/>
    <property type="match status" value="1"/>
</dbReference>
<dbReference type="PANTHER" id="PTHR43527">
    <property type="entry name" value="4-DIPHOSPHOCYTIDYL-2-C-METHYL-D-ERYTHRITOL KINASE, CHLOROPLASTIC"/>
    <property type="match status" value="1"/>
</dbReference>
<reference evidence="12 13" key="1">
    <citation type="submission" date="2020-08" db="EMBL/GenBank/DDBJ databases">
        <title>Genome public.</title>
        <authorList>
            <person name="Liu C."/>
            <person name="Sun Q."/>
        </authorList>
    </citation>
    <scope>NUCLEOTIDE SEQUENCE [LARGE SCALE GENOMIC DNA]</scope>
    <source>
        <strain evidence="12 13">NSJ-26</strain>
    </source>
</reference>
<dbReference type="Gene3D" id="3.30.230.10">
    <property type="match status" value="1"/>
</dbReference>
<comment type="similarity">
    <text evidence="1 9">Belongs to the GHMP kinase family. IspE subfamily.</text>
</comment>
<dbReference type="Gene3D" id="3.30.70.890">
    <property type="entry name" value="GHMP kinase, C-terminal domain"/>
    <property type="match status" value="1"/>
</dbReference>
<dbReference type="GO" id="GO:0016114">
    <property type="term" value="P:terpenoid biosynthetic process"/>
    <property type="evidence" value="ECO:0007669"/>
    <property type="project" value="UniProtKB-UniRule"/>
</dbReference>
<dbReference type="InterPro" id="IPR036554">
    <property type="entry name" value="GHMP_kinase_C_sf"/>
</dbReference>
<feature type="active site" evidence="9">
    <location>
        <position position="11"/>
    </location>
</feature>
<dbReference type="InterPro" id="IPR006204">
    <property type="entry name" value="GHMP_kinase_N_dom"/>
</dbReference>
<feature type="active site" evidence="9">
    <location>
        <position position="136"/>
    </location>
</feature>
<dbReference type="GO" id="GO:0050515">
    <property type="term" value="F:4-(cytidine 5'-diphospho)-2-C-methyl-D-erythritol kinase activity"/>
    <property type="evidence" value="ECO:0007669"/>
    <property type="project" value="UniProtKB-UniRule"/>
</dbReference>
<accession>A0A926ILJ9</accession>
<feature type="binding site" evidence="9">
    <location>
        <begin position="94"/>
        <end position="104"/>
    </location>
    <ligand>
        <name>ATP</name>
        <dbReference type="ChEBI" id="CHEBI:30616"/>
    </ligand>
</feature>
<dbReference type="Proteomes" id="UP000601522">
    <property type="component" value="Unassembled WGS sequence"/>
</dbReference>
<dbReference type="GO" id="GO:0019288">
    <property type="term" value="P:isopentenyl diphosphate biosynthetic process, methylerythritol 4-phosphate pathway"/>
    <property type="evidence" value="ECO:0007669"/>
    <property type="project" value="UniProtKB-UniRule"/>
</dbReference>
<dbReference type="InterPro" id="IPR014721">
    <property type="entry name" value="Ribsml_uS5_D2-typ_fold_subgr"/>
</dbReference>
<dbReference type="PANTHER" id="PTHR43527:SF2">
    <property type="entry name" value="4-DIPHOSPHOCYTIDYL-2-C-METHYL-D-ERYTHRITOL KINASE, CHLOROPLASTIC"/>
    <property type="match status" value="1"/>
</dbReference>
<keyword evidence="7 9" id="KW-0067">ATP-binding</keyword>
<dbReference type="Pfam" id="PF08544">
    <property type="entry name" value="GHMP_kinases_C"/>
    <property type="match status" value="1"/>
</dbReference>
<proteinExistence type="inferred from homology"/>
<organism evidence="12 13">
    <name type="scientific">Wansuia hejianensis</name>
    <dbReference type="NCBI Taxonomy" id="2763667"/>
    <lineage>
        <taxon>Bacteria</taxon>
        <taxon>Bacillati</taxon>
        <taxon>Bacillota</taxon>
        <taxon>Clostridia</taxon>
        <taxon>Lachnospirales</taxon>
        <taxon>Lachnospiraceae</taxon>
        <taxon>Wansuia</taxon>
    </lineage>
</organism>
<evidence type="ECO:0000313" key="12">
    <source>
        <dbReference type="EMBL" id="MBC8590219.1"/>
    </source>
</evidence>
<protein>
    <recommendedName>
        <fullName evidence="3 9">4-diphosphocytidyl-2-C-methyl-D-erythritol kinase</fullName>
        <shortName evidence="9">CMK</shortName>
        <ecNumber evidence="2 9">2.7.1.148</ecNumber>
    </recommendedName>
    <alternativeName>
        <fullName evidence="8 9">4-(cytidine-5'-diphospho)-2-C-methyl-D-erythritol kinase</fullName>
    </alternativeName>
</protein>
<evidence type="ECO:0000256" key="3">
    <source>
        <dbReference type="ARBA" id="ARBA00017473"/>
    </source>
</evidence>
<name>A0A926ILJ9_9FIRM</name>
<evidence type="ECO:0000256" key="5">
    <source>
        <dbReference type="ARBA" id="ARBA00022741"/>
    </source>
</evidence>
<dbReference type="InterPro" id="IPR013750">
    <property type="entry name" value="GHMP_kinase_C_dom"/>
</dbReference>
<evidence type="ECO:0000259" key="11">
    <source>
        <dbReference type="Pfam" id="PF08544"/>
    </source>
</evidence>
<evidence type="ECO:0000256" key="4">
    <source>
        <dbReference type="ARBA" id="ARBA00022679"/>
    </source>
</evidence>
<keyword evidence="5 9" id="KW-0547">Nucleotide-binding</keyword>
<evidence type="ECO:0000256" key="1">
    <source>
        <dbReference type="ARBA" id="ARBA00009684"/>
    </source>
</evidence>
<comment type="function">
    <text evidence="9">Catalyzes the phosphorylation of the position 2 hydroxy group of 4-diphosphocytidyl-2C-methyl-D-erythritol.</text>
</comment>
<evidence type="ECO:0000256" key="2">
    <source>
        <dbReference type="ARBA" id="ARBA00012052"/>
    </source>
</evidence>
<evidence type="ECO:0000256" key="8">
    <source>
        <dbReference type="ARBA" id="ARBA00032554"/>
    </source>
</evidence>
<feature type="domain" description="GHMP kinase C-terminal" evidence="11">
    <location>
        <begin position="197"/>
        <end position="262"/>
    </location>
</feature>
<gene>
    <name evidence="9" type="primary">ispE</name>
    <name evidence="12" type="ORF">H8689_03565</name>
</gene>
<evidence type="ECO:0000259" key="10">
    <source>
        <dbReference type="Pfam" id="PF00288"/>
    </source>
</evidence>
<keyword evidence="4 9" id="KW-0808">Transferase</keyword>
<keyword evidence="6 9" id="KW-0418">Kinase</keyword>
<keyword evidence="9" id="KW-0414">Isoprene biosynthesis</keyword>
<sequence length="281" mass="30932">MGELIIESYGKINLTLDILHKRKDGYHEINSVMQRIDLKDTLAFKEIDKGIIIESNNPQVPKDSTNLVYKAWEKLKQISGIDRGIHVKIDKRIPVAAGLAGGSSNGAATLQAINQLWNLKLSDIELMKIGKDLGADIPFCIMGGTALAQGIGEKLIKLKPFTGKHILLCNPGIEISTAYAYSKVQLGEERLDVDKLISCIEREDLHCVAENLGNKMETPIIQEYPIIDKIKSTMIESGALGALMSGSGPTVFGIYDDEEKLLFTKDKLKDISKIIIPCKTI</sequence>
<keyword evidence="13" id="KW-1185">Reference proteome</keyword>
<comment type="pathway">
    <text evidence="9">Isoprenoid biosynthesis; isopentenyl diphosphate biosynthesis via DXP pathway; isopentenyl diphosphate from 1-deoxy-D-xylulose 5-phosphate: step 3/6.</text>
</comment>
<dbReference type="GO" id="GO:0005524">
    <property type="term" value="F:ATP binding"/>
    <property type="evidence" value="ECO:0007669"/>
    <property type="project" value="UniProtKB-UniRule"/>
</dbReference>
<dbReference type="NCBIfam" id="TIGR00154">
    <property type="entry name" value="ispE"/>
    <property type="match status" value="1"/>
</dbReference>
<evidence type="ECO:0000256" key="9">
    <source>
        <dbReference type="HAMAP-Rule" id="MF_00061"/>
    </source>
</evidence>
<comment type="catalytic activity">
    <reaction evidence="9">
        <text>4-CDP-2-C-methyl-D-erythritol + ATP = 4-CDP-2-C-methyl-D-erythritol 2-phosphate + ADP + H(+)</text>
        <dbReference type="Rhea" id="RHEA:18437"/>
        <dbReference type="ChEBI" id="CHEBI:15378"/>
        <dbReference type="ChEBI" id="CHEBI:30616"/>
        <dbReference type="ChEBI" id="CHEBI:57823"/>
        <dbReference type="ChEBI" id="CHEBI:57919"/>
        <dbReference type="ChEBI" id="CHEBI:456216"/>
        <dbReference type="EC" id="2.7.1.148"/>
    </reaction>
</comment>
<dbReference type="InterPro" id="IPR004424">
    <property type="entry name" value="IspE"/>
</dbReference>
<evidence type="ECO:0000256" key="7">
    <source>
        <dbReference type="ARBA" id="ARBA00022840"/>
    </source>
</evidence>
<comment type="caution">
    <text evidence="12">The sequence shown here is derived from an EMBL/GenBank/DDBJ whole genome shotgun (WGS) entry which is preliminary data.</text>
</comment>
<dbReference type="AlphaFoldDB" id="A0A926ILJ9"/>
<evidence type="ECO:0000313" key="13">
    <source>
        <dbReference type="Proteomes" id="UP000601522"/>
    </source>
</evidence>
<dbReference type="Pfam" id="PF00288">
    <property type="entry name" value="GHMP_kinases_N"/>
    <property type="match status" value="1"/>
</dbReference>
<dbReference type="RefSeq" id="WP_249323039.1">
    <property type="nucleotide sequence ID" value="NZ_JACRTK010000001.1"/>
</dbReference>
<dbReference type="EC" id="2.7.1.148" evidence="2 9"/>
<dbReference type="SUPFAM" id="SSF55060">
    <property type="entry name" value="GHMP Kinase, C-terminal domain"/>
    <property type="match status" value="1"/>
</dbReference>
<dbReference type="EMBL" id="JACRTK010000001">
    <property type="protein sequence ID" value="MBC8590219.1"/>
    <property type="molecule type" value="Genomic_DNA"/>
</dbReference>
<evidence type="ECO:0000256" key="6">
    <source>
        <dbReference type="ARBA" id="ARBA00022777"/>
    </source>
</evidence>
<feature type="domain" description="GHMP kinase N-terminal" evidence="10">
    <location>
        <begin position="66"/>
        <end position="144"/>
    </location>
</feature>
<dbReference type="HAMAP" id="MF_00061">
    <property type="entry name" value="IspE"/>
    <property type="match status" value="1"/>
</dbReference>
<dbReference type="InterPro" id="IPR020568">
    <property type="entry name" value="Ribosomal_Su5_D2-typ_SF"/>
</dbReference>
<dbReference type="PIRSF" id="PIRSF010376">
    <property type="entry name" value="IspE"/>
    <property type="match status" value="1"/>
</dbReference>